<evidence type="ECO:0000256" key="2">
    <source>
        <dbReference type="PROSITE-ProRule" id="PRU00267"/>
    </source>
</evidence>
<dbReference type="GO" id="GO:0005634">
    <property type="term" value="C:nucleus"/>
    <property type="evidence" value="ECO:0007669"/>
    <property type="project" value="UniProtKB-UniRule"/>
</dbReference>
<dbReference type="InterPro" id="IPR009071">
    <property type="entry name" value="HMG_box_dom"/>
</dbReference>
<dbReference type="PANTHER" id="PTHR48112:SF22">
    <property type="entry name" value="MITOCHONDRIAL TRANSCRIPTION FACTOR A, ISOFORM B"/>
    <property type="match status" value="1"/>
</dbReference>
<feature type="domain" description="HMG box" evidence="4">
    <location>
        <begin position="58"/>
        <end position="126"/>
    </location>
</feature>
<dbReference type="InterPro" id="IPR036910">
    <property type="entry name" value="HMG_box_dom_sf"/>
</dbReference>
<dbReference type="SUPFAM" id="SSF47095">
    <property type="entry name" value="HMG-box"/>
    <property type="match status" value="1"/>
</dbReference>
<feature type="compositionally biased region" description="Basic residues" evidence="3">
    <location>
        <begin position="194"/>
        <end position="205"/>
    </location>
</feature>
<dbReference type="EMBL" id="KZ303503">
    <property type="protein sequence ID" value="PIA15862.1"/>
    <property type="molecule type" value="Genomic_DNA"/>
</dbReference>
<evidence type="ECO:0000256" key="1">
    <source>
        <dbReference type="ARBA" id="ARBA00023125"/>
    </source>
</evidence>
<evidence type="ECO:0000259" key="4">
    <source>
        <dbReference type="PROSITE" id="PS50118"/>
    </source>
</evidence>
<sequence>MSRSVHSEEEPVLTRKDLCELAELHSKLAEAYARISGGQPVTKVRKVQRKPAADPDRPKHPLGAFLLFSRVERASIAEKNPGASPRQVAIMLGEHWRGLDAKDRQQYVDKANINREKYVAELAQYEANKKEKGGEDVPADADDSSDEQSRSKTSLVELASQEQQASKSAKIAATAGGGVGTSGDSVNEDDAAKKSKKKHRKHKSKDRADGSDETSKKKKSKSK</sequence>
<dbReference type="Proteomes" id="UP000242474">
    <property type="component" value="Unassembled WGS sequence"/>
</dbReference>
<evidence type="ECO:0000313" key="6">
    <source>
        <dbReference type="Proteomes" id="UP000242474"/>
    </source>
</evidence>
<dbReference type="PRINTS" id="PR00886">
    <property type="entry name" value="HIGHMOBLTY12"/>
</dbReference>
<dbReference type="PROSITE" id="PS50118">
    <property type="entry name" value="HMG_BOX_2"/>
    <property type="match status" value="1"/>
</dbReference>
<dbReference type="Pfam" id="PF00505">
    <property type="entry name" value="HMG_box"/>
    <property type="match status" value="1"/>
</dbReference>
<feature type="region of interest" description="Disordered" evidence="3">
    <location>
        <begin position="127"/>
        <end position="223"/>
    </location>
</feature>
<keyword evidence="2" id="KW-0539">Nucleus</keyword>
<feature type="DNA-binding region" description="HMG box" evidence="2">
    <location>
        <begin position="58"/>
        <end position="126"/>
    </location>
</feature>
<dbReference type="GO" id="GO:0003677">
    <property type="term" value="F:DNA binding"/>
    <property type="evidence" value="ECO:0007669"/>
    <property type="project" value="UniProtKB-UniRule"/>
</dbReference>
<feature type="compositionally biased region" description="Acidic residues" evidence="3">
    <location>
        <begin position="137"/>
        <end position="146"/>
    </location>
</feature>
<dbReference type="PANTHER" id="PTHR48112">
    <property type="entry name" value="HIGH MOBILITY GROUP PROTEIN DSP1"/>
    <property type="match status" value="1"/>
</dbReference>
<dbReference type="SMART" id="SM00398">
    <property type="entry name" value="HMG"/>
    <property type="match status" value="1"/>
</dbReference>
<keyword evidence="6" id="KW-1185">Reference proteome</keyword>
<feature type="compositionally biased region" description="Basic and acidic residues" evidence="3">
    <location>
        <begin position="206"/>
        <end position="215"/>
    </location>
</feature>
<protein>
    <submittedName>
        <fullName evidence="5">HMG-box</fullName>
    </submittedName>
</protein>
<dbReference type="InterPro" id="IPR050342">
    <property type="entry name" value="HMGB"/>
</dbReference>
<evidence type="ECO:0000256" key="3">
    <source>
        <dbReference type="SAM" id="MobiDB-lite"/>
    </source>
</evidence>
<keyword evidence="1 2" id="KW-0238">DNA-binding</keyword>
<accession>A0A2G5BA58</accession>
<feature type="region of interest" description="Disordered" evidence="3">
    <location>
        <begin position="42"/>
        <end position="61"/>
    </location>
</feature>
<gene>
    <name evidence="5" type="ORF">COEREDRAFT_81594</name>
</gene>
<dbReference type="OrthoDB" id="1919336at2759"/>
<organism evidence="5 6">
    <name type="scientific">Coemansia reversa (strain ATCC 12441 / NRRL 1564)</name>
    <dbReference type="NCBI Taxonomy" id="763665"/>
    <lineage>
        <taxon>Eukaryota</taxon>
        <taxon>Fungi</taxon>
        <taxon>Fungi incertae sedis</taxon>
        <taxon>Zoopagomycota</taxon>
        <taxon>Kickxellomycotina</taxon>
        <taxon>Kickxellomycetes</taxon>
        <taxon>Kickxellales</taxon>
        <taxon>Kickxellaceae</taxon>
        <taxon>Coemansia</taxon>
    </lineage>
</organism>
<dbReference type="STRING" id="763665.A0A2G5BA58"/>
<reference evidence="5 6" key="1">
    <citation type="journal article" date="2015" name="Genome Biol. Evol.">
        <title>Phylogenomic analyses indicate that early fungi evolved digesting cell walls of algal ancestors of land plants.</title>
        <authorList>
            <person name="Chang Y."/>
            <person name="Wang S."/>
            <person name="Sekimoto S."/>
            <person name="Aerts A.L."/>
            <person name="Choi C."/>
            <person name="Clum A."/>
            <person name="LaButti K.M."/>
            <person name="Lindquist E.A."/>
            <person name="Yee Ngan C."/>
            <person name="Ohm R.A."/>
            <person name="Salamov A.A."/>
            <person name="Grigoriev I.V."/>
            <person name="Spatafora J.W."/>
            <person name="Berbee M.L."/>
        </authorList>
    </citation>
    <scope>NUCLEOTIDE SEQUENCE [LARGE SCALE GENOMIC DNA]</scope>
    <source>
        <strain evidence="5 6">NRRL 1564</strain>
    </source>
</reference>
<dbReference type="AlphaFoldDB" id="A0A2G5BA58"/>
<dbReference type="Gene3D" id="1.10.30.10">
    <property type="entry name" value="High mobility group box domain"/>
    <property type="match status" value="1"/>
</dbReference>
<evidence type="ECO:0000313" key="5">
    <source>
        <dbReference type="EMBL" id="PIA15862.1"/>
    </source>
</evidence>
<proteinExistence type="predicted"/>
<name>A0A2G5BA58_COERN</name>